<gene>
    <name evidence="4" type="ORF">POVCU1_016870</name>
    <name evidence="3" type="ORF">POVCU2_0018720</name>
</gene>
<evidence type="ECO:0000313" key="6">
    <source>
        <dbReference type="Proteomes" id="UP000078560"/>
    </source>
</evidence>
<dbReference type="SUPFAM" id="SSF48371">
    <property type="entry name" value="ARM repeat"/>
    <property type="match status" value="1"/>
</dbReference>
<dbReference type="GO" id="GO:0016020">
    <property type="term" value="C:membrane"/>
    <property type="evidence" value="ECO:0007669"/>
    <property type="project" value="TreeGrafter"/>
</dbReference>
<dbReference type="InterPro" id="IPR047150">
    <property type="entry name" value="SGT"/>
</dbReference>
<evidence type="ECO:0000313" key="4">
    <source>
        <dbReference type="EMBL" id="SBS89678.1"/>
    </source>
</evidence>
<keyword evidence="2" id="KW-0802">TPR repeat</keyword>
<dbReference type="VEuPathDB" id="PlasmoDB:PocGH01_08036200"/>
<dbReference type="InterPro" id="IPR011990">
    <property type="entry name" value="TPR-like_helical_dom_sf"/>
</dbReference>
<evidence type="ECO:0000313" key="5">
    <source>
        <dbReference type="Proteomes" id="UP000078546"/>
    </source>
</evidence>
<dbReference type="SUPFAM" id="SSF48452">
    <property type="entry name" value="TPR-like"/>
    <property type="match status" value="1"/>
</dbReference>
<dbReference type="InterPro" id="IPR016024">
    <property type="entry name" value="ARM-type_fold"/>
</dbReference>
<dbReference type="AlphaFoldDB" id="A0A1A8WD60"/>
<accession>A0A1A8WD60</accession>
<evidence type="ECO:0000256" key="2">
    <source>
        <dbReference type="ARBA" id="ARBA00022803"/>
    </source>
</evidence>
<dbReference type="GO" id="GO:0060090">
    <property type="term" value="F:molecular adaptor activity"/>
    <property type="evidence" value="ECO:0007669"/>
    <property type="project" value="TreeGrafter"/>
</dbReference>
<evidence type="ECO:0000313" key="3">
    <source>
        <dbReference type="EMBL" id="SBS83063.1"/>
    </source>
</evidence>
<name>A0A1A8WD60_PLAOA</name>
<reference evidence="5 6" key="1">
    <citation type="submission" date="2016-05" db="EMBL/GenBank/DDBJ databases">
        <authorList>
            <person name="Naeem Raeece"/>
        </authorList>
    </citation>
    <scope>NUCLEOTIDE SEQUENCE [LARGE SCALE GENOMIC DNA]</scope>
</reference>
<organism evidence="4 5">
    <name type="scientific">Plasmodium ovale curtisi</name>
    <dbReference type="NCBI Taxonomy" id="864141"/>
    <lineage>
        <taxon>Eukaryota</taxon>
        <taxon>Sar</taxon>
        <taxon>Alveolata</taxon>
        <taxon>Apicomplexa</taxon>
        <taxon>Aconoidasida</taxon>
        <taxon>Haemosporida</taxon>
        <taxon>Plasmodiidae</taxon>
        <taxon>Plasmodium</taxon>
        <taxon>Plasmodium (Plasmodium)</taxon>
    </lineage>
</organism>
<dbReference type="InterPro" id="IPR019734">
    <property type="entry name" value="TPR_rpt"/>
</dbReference>
<dbReference type="Proteomes" id="UP000078546">
    <property type="component" value="Unassembled WGS sequence"/>
</dbReference>
<keyword evidence="1" id="KW-0677">Repeat</keyword>
<dbReference type="Gene3D" id="1.25.40.10">
    <property type="entry name" value="Tetratricopeptide repeat domain"/>
    <property type="match status" value="1"/>
</dbReference>
<dbReference type="SMART" id="SM00028">
    <property type="entry name" value="TPR"/>
    <property type="match status" value="3"/>
</dbReference>
<dbReference type="Pfam" id="PF13414">
    <property type="entry name" value="TPR_11"/>
    <property type="match status" value="1"/>
</dbReference>
<protein>
    <submittedName>
        <fullName evidence="4">Uncharacterized protein</fullName>
    </submittedName>
</protein>
<proteinExistence type="predicted"/>
<dbReference type="GO" id="GO:0006620">
    <property type="term" value="P:post-translational protein targeting to endoplasmic reticulum membrane"/>
    <property type="evidence" value="ECO:0007669"/>
    <property type="project" value="TreeGrafter"/>
</dbReference>
<dbReference type="EMBL" id="FLQV01000311">
    <property type="protein sequence ID" value="SBS89678.1"/>
    <property type="molecule type" value="Genomic_DNA"/>
</dbReference>
<evidence type="ECO:0000256" key="1">
    <source>
        <dbReference type="ARBA" id="ARBA00022737"/>
    </source>
</evidence>
<dbReference type="Proteomes" id="UP000078560">
    <property type="component" value="Unassembled WGS sequence"/>
</dbReference>
<sequence>MVSVPNEEDIEEFLEKVEGVTSKVKGLLEGKISIEEVEEEERKLLLAKRVKEIKDEEKREKKREEFLQGIKGKGIGDKYLYFCPVCFVEYSYELKNCRRCNGKVISKEERKNCLKEKVDNYKNLKDKRNIRRNIWKKYMNNSGKYKNNKIEKYVTNYDKWNYYEPSSDSFDEHEKNICCLPKDNENFKTLEKRINDDINKKNKNKNIAYIIKLKGNNFFEKKKYIDAINCYKNCLDICKDYLDIYNNLALCYLKTYQYEYAIDNCNKVIHYYDVFHNDIYIRNDIIFKSYARKALALFKLHIFKEAFNFFNLAHSIDKEDVDTNEFLNKCSRILQDMHKTGETAEQVDQQTSGVLAFMEDLATLDLKKRGKHFLNILKQIKEIIKKDEREKLKFCSFARRLNSSHAERSDSNCGDNFDYGKRWHTIRRVTFLSLLVEKLGQLLFHVKRKFSECVVMNRSNEDADYDKDVHIPKYLRKCINAIVDILILVLEDGYHYSDFCIGAVKPIFIFYLLQRFHTSKCIYFLHSIGKNVQASKYMYHDIIEGNSLFLEKLFHKIDYHITEERSRYTTEKTALLQSLSGDWSKSGEVQKCFNIGMTEVLERSINSGIGISYRDAVALWGNNTLACDRKRDITKERNTPLGKDRIDATAMATTVTATPPECSFPSKMRRRIIKMYKNKYDLVHLFGVMANLSIMPRLLNMLEKNYMKYILNILLFINESFYHCDEMHSTYLSLLINLVGSTKIRSFFMNTTCWKHLFHFFEKVENTNLLKHVLSILCNLTSSLNAQAEEKKTDLSTQVEVSTTSFRKIIYFTQSSDARVSELSFLLLSKIYLYAYCGQVKIYTHGDFSTGEVLTSSSCTNNIIPPSNQHREELRNSLIKKINREREKALNLDRYSLMSLLKSITSVLTSKGKTESDLTNACINLVCTLSRCTNFVEQNLSFGGNILCVERITSFKEIVTRLGYIFSITVSGGGKDIRKDSFVPLNNITMFFTQILKHISFESSLLMRNSSEGSTAHIRDVLNTLRDDIPHAAKLIDEADKKLRNNISTFLSYCFLSEHLKPTLLATYGHDIDRMYRVLRM</sequence>
<dbReference type="GO" id="GO:0072380">
    <property type="term" value="C:TRC complex"/>
    <property type="evidence" value="ECO:0007669"/>
    <property type="project" value="TreeGrafter"/>
</dbReference>
<dbReference type="PANTHER" id="PTHR45831">
    <property type="entry name" value="LD24721P"/>
    <property type="match status" value="1"/>
</dbReference>
<dbReference type="EMBL" id="FLQU01000245">
    <property type="protein sequence ID" value="SBS83063.1"/>
    <property type="molecule type" value="Genomic_DNA"/>
</dbReference>
<reference evidence="4" key="2">
    <citation type="submission" date="2016-05" db="EMBL/GenBank/DDBJ databases">
        <authorList>
            <person name="Lavstsen T."/>
            <person name="Jespersen J.S."/>
        </authorList>
    </citation>
    <scope>NUCLEOTIDE SEQUENCE [LARGE SCALE GENOMIC DNA]</scope>
</reference>
<dbReference type="PANTHER" id="PTHR45831:SF2">
    <property type="entry name" value="LD24721P"/>
    <property type="match status" value="1"/>
</dbReference>